<gene>
    <name evidence="1" type="ORF">TPAB3V08_LOCUS9707</name>
</gene>
<accession>A0ABN7PAZ4</accession>
<evidence type="ECO:0000313" key="1">
    <source>
        <dbReference type="EMBL" id="CAG2062758.1"/>
    </source>
</evidence>
<proteinExistence type="predicted"/>
<evidence type="ECO:0000313" key="2">
    <source>
        <dbReference type="Proteomes" id="UP001153148"/>
    </source>
</evidence>
<comment type="caution">
    <text evidence="1">The sequence shown here is derived from an EMBL/GenBank/DDBJ whole genome shotgun (WGS) entry which is preliminary data.</text>
</comment>
<name>A0ABN7PAZ4_TIMPD</name>
<organism evidence="1 2">
    <name type="scientific">Timema podura</name>
    <name type="common">Walking stick</name>
    <dbReference type="NCBI Taxonomy" id="61482"/>
    <lineage>
        <taxon>Eukaryota</taxon>
        <taxon>Metazoa</taxon>
        <taxon>Ecdysozoa</taxon>
        <taxon>Arthropoda</taxon>
        <taxon>Hexapoda</taxon>
        <taxon>Insecta</taxon>
        <taxon>Pterygota</taxon>
        <taxon>Neoptera</taxon>
        <taxon>Polyneoptera</taxon>
        <taxon>Phasmatodea</taxon>
        <taxon>Timematodea</taxon>
        <taxon>Timematoidea</taxon>
        <taxon>Timematidae</taxon>
        <taxon>Timema</taxon>
    </lineage>
</organism>
<dbReference type="Proteomes" id="UP001153148">
    <property type="component" value="Unassembled WGS sequence"/>
</dbReference>
<protein>
    <submittedName>
        <fullName evidence="1">Uncharacterized protein</fullName>
    </submittedName>
</protein>
<dbReference type="EMBL" id="CAJPIN010022090">
    <property type="protein sequence ID" value="CAG2062758.1"/>
    <property type="molecule type" value="Genomic_DNA"/>
</dbReference>
<keyword evidence="2" id="KW-1185">Reference proteome</keyword>
<sequence>MVDRAEDMRLIKVEKFRYLGCLFIDCNNIKEELNERIMAGFRSYYSPKTLLSSRRISSKDEGIQHYCVSGIVVWQLGGYVVIKIRFRELLERFRQLGAGPTNTPLPT</sequence>
<reference evidence="1" key="1">
    <citation type="submission" date="2021-03" db="EMBL/GenBank/DDBJ databases">
        <authorList>
            <person name="Tran Van P."/>
        </authorList>
    </citation>
    <scope>NUCLEOTIDE SEQUENCE</scope>
</reference>